<evidence type="ECO:0000256" key="1">
    <source>
        <dbReference type="ARBA" id="ARBA00004651"/>
    </source>
</evidence>
<keyword evidence="3 5" id="KW-1133">Transmembrane helix</keyword>
<accession>A0A840IEA8</accession>
<feature type="transmembrane region" description="Helical" evidence="5">
    <location>
        <begin position="225"/>
        <end position="248"/>
    </location>
</feature>
<evidence type="ECO:0000259" key="6">
    <source>
        <dbReference type="PROSITE" id="PS50850"/>
    </source>
</evidence>
<comment type="subcellular location">
    <subcellularLocation>
        <location evidence="1">Cell membrane</location>
        <topology evidence="1">Multi-pass membrane protein</topology>
    </subcellularLocation>
</comment>
<proteinExistence type="predicted"/>
<sequence length="434" mass="44643">MQAVEQRGPTRRAWLVWGVGAALYFTAVFHRMALGVAGLRAEQRLGFEHEVLASFTALQFLIYLLMQIPAGLAADRIGPRRTLAAGLIAIAAGELVFALAQSVPPAIAGRALIGCGDALILINVLRLAQSWFPPRMGSLLAALTGVVGALGQLLGTIPLQLALDHLGWTATFAGSSVATLALAAVAFSVIRDRPPGVPAPDASAHAPIGATLRAAWARPGTRHGFWAHLGLMGPFQVVSALWGAPFLIEGQQFDERAAAAYLLVLSAGMAVAGPLVGHLADRGARAQNRTLLALNALVLGTWATILLWPRVGDVPHPLLLAGFALCGAGAAGGMVAFDLGRRENPAASAGAATAIVNCGGFLAGIASLQLAGLLLGADPDAARFRVALAPMLCFSALALAQAVRYTRLRERRAAEAAADAAPAQTEPAAAAASP</sequence>
<feature type="transmembrane region" description="Helical" evidence="5">
    <location>
        <begin position="384"/>
        <end position="403"/>
    </location>
</feature>
<name>A0A840IEA8_9ACTN</name>
<dbReference type="AlphaFoldDB" id="A0A840IEA8"/>
<feature type="transmembrane region" description="Helical" evidence="5">
    <location>
        <begin position="292"/>
        <end position="311"/>
    </location>
</feature>
<dbReference type="GO" id="GO:0061513">
    <property type="term" value="F:glucose 6-phosphate:phosphate antiporter activity"/>
    <property type="evidence" value="ECO:0007669"/>
    <property type="project" value="TreeGrafter"/>
</dbReference>
<dbReference type="InterPro" id="IPR011701">
    <property type="entry name" value="MFS"/>
</dbReference>
<dbReference type="PANTHER" id="PTHR43826:SF3">
    <property type="entry name" value="GLUCOSE-6-PHOSPHATE EXCHANGER SLC37A4"/>
    <property type="match status" value="1"/>
</dbReference>
<dbReference type="GO" id="GO:0035435">
    <property type="term" value="P:phosphate ion transmembrane transport"/>
    <property type="evidence" value="ECO:0007669"/>
    <property type="project" value="TreeGrafter"/>
</dbReference>
<dbReference type="Gene3D" id="1.20.1250.20">
    <property type="entry name" value="MFS general substrate transporter like domains"/>
    <property type="match status" value="2"/>
</dbReference>
<feature type="transmembrane region" description="Helical" evidence="5">
    <location>
        <begin position="139"/>
        <end position="161"/>
    </location>
</feature>
<keyword evidence="8" id="KW-1185">Reference proteome</keyword>
<dbReference type="PROSITE" id="PS50850">
    <property type="entry name" value="MFS"/>
    <property type="match status" value="1"/>
</dbReference>
<dbReference type="InterPro" id="IPR020846">
    <property type="entry name" value="MFS_dom"/>
</dbReference>
<feature type="transmembrane region" description="Helical" evidence="5">
    <location>
        <begin position="317"/>
        <end position="337"/>
    </location>
</feature>
<dbReference type="Pfam" id="PF07690">
    <property type="entry name" value="MFS_1"/>
    <property type="match status" value="1"/>
</dbReference>
<feature type="transmembrane region" description="Helical" evidence="5">
    <location>
        <begin position="349"/>
        <end position="372"/>
    </location>
</feature>
<evidence type="ECO:0000256" key="4">
    <source>
        <dbReference type="ARBA" id="ARBA00023136"/>
    </source>
</evidence>
<dbReference type="GO" id="GO:0005886">
    <property type="term" value="C:plasma membrane"/>
    <property type="evidence" value="ECO:0007669"/>
    <property type="project" value="UniProtKB-SubCell"/>
</dbReference>
<keyword evidence="4 5" id="KW-0472">Membrane</keyword>
<dbReference type="EMBL" id="JACHNU010000004">
    <property type="protein sequence ID" value="MBB4663327.1"/>
    <property type="molecule type" value="Genomic_DNA"/>
</dbReference>
<evidence type="ECO:0000256" key="5">
    <source>
        <dbReference type="SAM" id="Phobius"/>
    </source>
</evidence>
<feature type="transmembrane region" description="Helical" evidence="5">
    <location>
        <begin position="167"/>
        <end position="190"/>
    </location>
</feature>
<dbReference type="PANTHER" id="PTHR43826">
    <property type="entry name" value="GLUCOSE-6-PHOSPHATE EXCHANGER SLC37A4"/>
    <property type="match status" value="1"/>
</dbReference>
<feature type="transmembrane region" description="Helical" evidence="5">
    <location>
        <begin position="82"/>
        <end position="101"/>
    </location>
</feature>
<gene>
    <name evidence="7" type="ORF">BDZ31_002922</name>
</gene>
<evidence type="ECO:0000313" key="7">
    <source>
        <dbReference type="EMBL" id="MBB4663327.1"/>
    </source>
</evidence>
<feature type="transmembrane region" description="Helical" evidence="5">
    <location>
        <begin position="260"/>
        <end position="280"/>
    </location>
</feature>
<evidence type="ECO:0000256" key="2">
    <source>
        <dbReference type="ARBA" id="ARBA00022692"/>
    </source>
</evidence>
<dbReference type="Proteomes" id="UP000585272">
    <property type="component" value="Unassembled WGS sequence"/>
</dbReference>
<feature type="domain" description="Major facilitator superfamily (MFS) profile" evidence="6">
    <location>
        <begin position="16"/>
        <end position="413"/>
    </location>
</feature>
<dbReference type="CDD" id="cd06174">
    <property type="entry name" value="MFS"/>
    <property type="match status" value="1"/>
</dbReference>
<protein>
    <submittedName>
        <fullName evidence="7">Sugar phosphate permease</fullName>
    </submittedName>
</protein>
<dbReference type="RefSeq" id="WP_183343066.1">
    <property type="nucleotide sequence ID" value="NZ_JACHNU010000004.1"/>
</dbReference>
<comment type="caution">
    <text evidence="7">The sequence shown here is derived from an EMBL/GenBank/DDBJ whole genome shotgun (WGS) entry which is preliminary data.</text>
</comment>
<reference evidence="7 8" key="1">
    <citation type="submission" date="2020-08" db="EMBL/GenBank/DDBJ databases">
        <title>Genomic Encyclopedia of Archaeal and Bacterial Type Strains, Phase II (KMG-II): from individual species to whole genera.</title>
        <authorList>
            <person name="Goeker M."/>
        </authorList>
    </citation>
    <scope>NUCLEOTIDE SEQUENCE [LARGE SCALE GENOMIC DNA]</scope>
    <source>
        <strain evidence="7 8">DSM 23288</strain>
    </source>
</reference>
<dbReference type="InterPro" id="IPR036259">
    <property type="entry name" value="MFS_trans_sf"/>
</dbReference>
<organism evidence="7 8">
    <name type="scientific">Conexibacter arvalis</name>
    <dbReference type="NCBI Taxonomy" id="912552"/>
    <lineage>
        <taxon>Bacteria</taxon>
        <taxon>Bacillati</taxon>
        <taxon>Actinomycetota</taxon>
        <taxon>Thermoleophilia</taxon>
        <taxon>Solirubrobacterales</taxon>
        <taxon>Conexibacteraceae</taxon>
        <taxon>Conexibacter</taxon>
    </lineage>
</organism>
<evidence type="ECO:0000256" key="3">
    <source>
        <dbReference type="ARBA" id="ARBA00022989"/>
    </source>
</evidence>
<evidence type="ECO:0000313" key="8">
    <source>
        <dbReference type="Proteomes" id="UP000585272"/>
    </source>
</evidence>
<keyword evidence="2 5" id="KW-0812">Transmembrane</keyword>
<feature type="transmembrane region" description="Helical" evidence="5">
    <location>
        <begin position="12"/>
        <end position="31"/>
    </location>
</feature>
<feature type="transmembrane region" description="Helical" evidence="5">
    <location>
        <begin position="51"/>
        <end position="70"/>
    </location>
</feature>
<feature type="transmembrane region" description="Helical" evidence="5">
    <location>
        <begin position="107"/>
        <end position="127"/>
    </location>
</feature>
<dbReference type="InterPro" id="IPR051337">
    <property type="entry name" value="OPA_Antiporter"/>
</dbReference>
<dbReference type="SUPFAM" id="SSF103473">
    <property type="entry name" value="MFS general substrate transporter"/>
    <property type="match status" value="1"/>
</dbReference>